<proteinExistence type="predicted"/>
<protein>
    <submittedName>
        <fullName evidence="2">Uncharacterized protein</fullName>
    </submittedName>
</protein>
<name>A0ABT6AF21_9ACTN</name>
<accession>A0ABT6AF21</accession>
<comment type="caution">
    <text evidence="2">The sequence shown here is derived from an EMBL/GenBank/DDBJ whole genome shotgun (WGS) entry which is preliminary data.</text>
</comment>
<evidence type="ECO:0000256" key="1">
    <source>
        <dbReference type="SAM" id="MobiDB-lite"/>
    </source>
</evidence>
<dbReference type="RefSeq" id="WP_276112621.1">
    <property type="nucleotide sequence ID" value="NZ_JARJBB010000038.1"/>
</dbReference>
<evidence type="ECO:0000313" key="3">
    <source>
        <dbReference type="Proteomes" id="UP001221150"/>
    </source>
</evidence>
<sequence>MAITPTATAGRTHLHTAITHDAPGPKFIRAAHFWNGTTTVRRTEVLYAGDGLLLAGDAETQLAPIIQTLDSALRHGVAVLEIVTEHATTPADPAPDTEYVLLVPGLITVHITAPNEAAAREELALEGADTIELHDPHLGVGRLTVTGLDLVPAAAKLDQVDGTLVDDSLPDADFHISDIARAAARALGDNWTASAGTRAVTGYLENKTRDTGIYTLSVVEGTLQLQHERWNDPCAEFDGDDLPTLAEAVATAILDDLCRNEDCGESTADGEGYDGQCGNCADRTARAEPPEPQDD</sequence>
<feature type="region of interest" description="Disordered" evidence="1">
    <location>
        <begin position="265"/>
        <end position="295"/>
    </location>
</feature>
<keyword evidence="3" id="KW-1185">Reference proteome</keyword>
<organism evidence="2 3">
    <name type="scientific">Streptomyces tropicalis</name>
    <dbReference type="NCBI Taxonomy" id="3034234"/>
    <lineage>
        <taxon>Bacteria</taxon>
        <taxon>Bacillati</taxon>
        <taxon>Actinomycetota</taxon>
        <taxon>Actinomycetes</taxon>
        <taxon>Kitasatosporales</taxon>
        <taxon>Streptomycetaceae</taxon>
        <taxon>Streptomyces</taxon>
    </lineage>
</organism>
<reference evidence="2 3" key="1">
    <citation type="submission" date="2023-03" db="EMBL/GenBank/DDBJ databases">
        <title>Draft genome sequence of Streptomyces sp. K1PA1 isolated from peat swamp forest in Thailand.</title>
        <authorList>
            <person name="Klaysubun C."/>
            <person name="Duangmal K."/>
        </authorList>
    </citation>
    <scope>NUCLEOTIDE SEQUENCE [LARGE SCALE GENOMIC DNA]</scope>
    <source>
        <strain evidence="2 3">K1PA1</strain>
    </source>
</reference>
<dbReference type="EMBL" id="JARJBB010000038">
    <property type="protein sequence ID" value="MDF3303078.1"/>
    <property type="molecule type" value="Genomic_DNA"/>
</dbReference>
<gene>
    <name evidence="2" type="ORF">P3H78_31590</name>
</gene>
<dbReference type="Proteomes" id="UP001221150">
    <property type="component" value="Unassembled WGS sequence"/>
</dbReference>
<evidence type="ECO:0000313" key="2">
    <source>
        <dbReference type="EMBL" id="MDF3303078.1"/>
    </source>
</evidence>